<dbReference type="Gene3D" id="1.20.1250.20">
    <property type="entry name" value="MFS general substrate transporter like domains"/>
    <property type="match status" value="1"/>
</dbReference>
<dbReference type="GO" id="GO:0022857">
    <property type="term" value="F:transmembrane transporter activity"/>
    <property type="evidence" value="ECO:0007669"/>
    <property type="project" value="InterPro"/>
</dbReference>
<organism evidence="10 11">
    <name type="scientific">Actinoplanes digitatis</name>
    <dbReference type="NCBI Taxonomy" id="1868"/>
    <lineage>
        <taxon>Bacteria</taxon>
        <taxon>Bacillati</taxon>
        <taxon>Actinomycetota</taxon>
        <taxon>Actinomycetes</taxon>
        <taxon>Micromonosporales</taxon>
        <taxon>Micromonosporaceae</taxon>
        <taxon>Actinoplanes</taxon>
    </lineage>
</organism>
<comment type="subcellular location">
    <subcellularLocation>
        <location evidence="1">Cell membrane</location>
        <topology evidence="1">Multi-pass membrane protein</topology>
    </subcellularLocation>
</comment>
<feature type="transmembrane region" description="Helical" evidence="8">
    <location>
        <begin position="52"/>
        <end position="72"/>
    </location>
</feature>
<comment type="caution">
    <text evidence="10">The sequence shown here is derived from an EMBL/GenBank/DDBJ whole genome shotgun (WGS) entry which is preliminary data.</text>
</comment>
<feature type="region of interest" description="Disordered" evidence="7">
    <location>
        <begin position="431"/>
        <end position="480"/>
    </location>
</feature>
<dbReference type="InterPro" id="IPR020846">
    <property type="entry name" value="MFS_dom"/>
</dbReference>
<dbReference type="AlphaFoldDB" id="A0A7W7HS07"/>
<evidence type="ECO:0000256" key="5">
    <source>
        <dbReference type="ARBA" id="ARBA00022989"/>
    </source>
</evidence>
<evidence type="ECO:0000256" key="1">
    <source>
        <dbReference type="ARBA" id="ARBA00004651"/>
    </source>
</evidence>
<evidence type="ECO:0000256" key="7">
    <source>
        <dbReference type="SAM" id="MobiDB-lite"/>
    </source>
</evidence>
<keyword evidence="11" id="KW-1185">Reference proteome</keyword>
<keyword evidence="3" id="KW-1003">Cell membrane</keyword>
<feature type="transmembrane region" description="Helical" evidence="8">
    <location>
        <begin position="253"/>
        <end position="271"/>
    </location>
</feature>
<dbReference type="EMBL" id="JACHNH010000001">
    <property type="protein sequence ID" value="MBB4759688.1"/>
    <property type="molecule type" value="Genomic_DNA"/>
</dbReference>
<dbReference type="PANTHER" id="PTHR23517">
    <property type="entry name" value="RESISTANCE PROTEIN MDTM, PUTATIVE-RELATED-RELATED"/>
    <property type="match status" value="1"/>
</dbReference>
<dbReference type="SUPFAM" id="SSF103473">
    <property type="entry name" value="MFS general substrate transporter"/>
    <property type="match status" value="1"/>
</dbReference>
<evidence type="ECO:0000256" key="2">
    <source>
        <dbReference type="ARBA" id="ARBA00022448"/>
    </source>
</evidence>
<protein>
    <submittedName>
        <fullName evidence="10">MFS family permease</fullName>
    </submittedName>
</protein>
<dbReference type="Pfam" id="PF07690">
    <property type="entry name" value="MFS_1"/>
    <property type="match status" value="2"/>
</dbReference>
<dbReference type="PROSITE" id="PS50850">
    <property type="entry name" value="MFS"/>
    <property type="match status" value="1"/>
</dbReference>
<feature type="transmembrane region" description="Helical" evidence="8">
    <location>
        <begin position="218"/>
        <end position="241"/>
    </location>
</feature>
<keyword evidence="2" id="KW-0813">Transport</keyword>
<feature type="transmembrane region" description="Helical" evidence="8">
    <location>
        <begin position="371"/>
        <end position="389"/>
    </location>
</feature>
<dbReference type="PANTHER" id="PTHR23517:SF2">
    <property type="entry name" value="MULTIDRUG RESISTANCE PROTEIN MDTH"/>
    <property type="match status" value="1"/>
</dbReference>
<feature type="transmembrane region" description="Helical" evidence="8">
    <location>
        <begin position="17"/>
        <end position="40"/>
    </location>
</feature>
<feature type="compositionally biased region" description="Low complexity" evidence="7">
    <location>
        <begin position="450"/>
        <end position="459"/>
    </location>
</feature>
<feature type="transmembrane region" description="Helical" evidence="8">
    <location>
        <begin position="92"/>
        <end position="116"/>
    </location>
</feature>
<dbReference type="CDD" id="cd17329">
    <property type="entry name" value="MFS_MdtH_MDR_like"/>
    <property type="match status" value="1"/>
</dbReference>
<accession>A0A7W7HS07</accession>
<dbReference type="GO" id="GO:0005886">
    <property type="term" value="C:plasma membrane"/>
    <property type="evidence" value="ECO:0007669"/>
    <property type="project" value="UniProtKB-SubCell"/>
</dbReference>
<evidence type="ECO:0000313" key="10">
    <source>
        <dbReference type="EMBL" id="MBB4759688.1"/>
    </source>
</evidence>
<reference evidence="10 11" key="1">
    <citation type="submission" date="2020-08" db="EMBL/GenBank/DDBJ databases">
        <title>Sequencing the genomes of 1000 actinobacteria strains.</title>
        <authorList>
            <person name="Klenk H.-P."/>
        </authorList>
    </citation>
    <scope>NUCLEOTIDE SEQUENCE [LARGE SCALE GENOMIC DNA]</scope>
    <source>
        <strain evidence="10 11">DSM 43149</strain>
    </source>
</reference>
<dbReference type="InterPro" id="IPR050171">
    <property type="entry name" value="MFS_Transporters"/>
</dbReference>
<gene>
    <name evidence="10" type="ORF">BJ971_000244</name>
</gene>
<name>A0A7W7HS07_9ACTN</name>
<dbReference type="RefSeq" id="WP_239087708.1">
    <property type="nucleotide sequence ID" value="NZ_BOMK01000054.1"/>
</dbReference>
<evidence type="ECO:0000313" key="11">
    <source>
        <dbReference type="Proteomes" id="UP000578112"/>
    </source>
</evidence>
<dbReference type="Proteomes" id="UP000578112">
    <property type="component" value="Unassembled WGS sequence"/>
</dbReference>
<keyword evidence="5 8" id="KW-1133">Transmembrane helix</keyword>
<proteinExistence type="predicted"/>
<dbReference type="InterPro" id="IPR011701">
    <property type="entry name" value="MFS"/>
</dbReference>
<evidence type="ECO:0000256" key="6">
    <source>
        <dbReference type="ARBA" id="ARBA00023136"/>
    </source>
</evidence>
<feature type="compositionally biased region" description="Basic and acidic residues" evidence="7">
    <location>
        <begin position="463"/>
        <end position="480"/>
    </location>
</feature>
<sequence>MRGWLQQAAGGLPRQFWFLWTGTLINRLGSFVVVYLAIYLTGQQHFSQSQAGLVLGAYGVGGAVGTMTGGVLTDRWGRRPTMLTAQFGAATLMVGLGLAQGFWQILLGALLLGAFAEGVRPAFQAMMVDVVPDSDRVRAYSLNYWAVNLGFASAAVLAGLAAQFDYLLLFLVDAGTTLVTAIISLIFLAETRPHRAPPAAGPRRGGPGLGTIFRDRTFMTFVALNFFIVLVIMQHLSAMPIAMSADGLSPATFGWVIAINGLMIVAGQLFVPKLIDGHDRSRVLALSTLIIGVGFGVNAFAGTAALYAVSVVIWTVGEMLQSPSNSALIAELSPAQLRGRYQGVNSLSWSAGAALAPIVGGFVQQHLGGTVLWLGCAAIGVLVAAGQIVSGPARERRAKALRERAPVHPVAVETVAAETVAPPVAVVLPPAGSAVPRQRRRRPPSGPGSGPRTSVPRGPNRAISDRADRVTRKGDNGPDV</sequence>
<evidence type="ECO:0000256" key="4">
    <source>
        <dbReference type="ARBA" id="ARBA00022692"/>
    </source>
</evidence>
<dbReference type="InterPro" id="IPR036259">
    <property type="entry name" value="MFS_trans_sf"/>
</dbReference>
<evidence type="ECO:0000256" key="3">
    <source>
        <dbReference type="ARBA" id="ARBA00022475"/>
    </source>
</evidence>
<evidence type="ECO:0000256" key="8">
    <source>
        <dbReference type="SAM" id="Phobius"/>
    </source>
</evidence>
<feature type="domain" description="Major facilitator superfamily (MFS) profile" evidence="9">
    <location>
        <begin position="15"/>
        <end position="395"/>
    </location>
</feature>
<feature type="transmembrane region" description="Helical" evidence="8">
    <location>
        <begin position="142"/>
        <end position="161"/>
    </location>
</feature>
<keyword evidence="6 8" id="KW-0472">Membrane</keyword>
<feature type="transmembrane region" description="Helical" evidence="8">
    <location>
        <begin position="167"/>
        <end position="188"/>
    </location>
</feature>
<feature type="transmembrane region" description="Helical" evidence="8">
    <location>
        <begin position="283"/>
        <end position="316"/>
    </location>
</feature>
<evidence type="ECO:0000259" key="9">
    <source>
        <dbReference type="PROSITE" id="PS50850"/>
    </source>
</evidence>
<keyword evidence="4 8" id="KW-0812">Transmembrane</keyword>